<dbReference type="PANTHER" id="PTHR38593:SF1">
    <property type="entry name" value="BLR2558 PROTEIN"/>
    <property type="match status" value="1"/>
</dbReference>
<keyword evidence="2" id="KW-0732">Signal</keyword>
<sequence length="234" mass="24120">MFRTQRWTMTAITCLALTGITAGPALAGEPPADPPALDNAYLRAGHQGNLTEIGAGRDAEKHANSACVKQAGAVLVRDHTKLDADTKALANKLGVDLPTAPTPEQQKTLAGVMTKAGTDGYDKTWLAEMATAHEKTLARIDTQIAKGKKAEITAAAKAARPVVAAHLAMVRGGGCHQAAAPHTIDAGKGGKAVLAADVPVAVAVPAVALGGFLVAAGAFWAAARLRRHDSRYTR</sequence>
<keyword evidence="5" id="KW-1185">Reference proteome</keyword>
<comment type="caution">
    <text evidence="4">The sequence shown here is derived from an EMBL/GenBank/DDBJ whole genome shotgun (WGS) entry which is preliminary data.</text>
</comment>
<keyword evidence="1" id="KW-1133">Transmembrane helix</keyword>
<dbReference type="Pfam" id="PF13628">
    <property type="entry name" value="DUF4142"/>
    <property type="match status" value="1"/>
</dbReference>
<dbReference type="PANTHER" id="PTHR38593">
    <property type="entry name" value="BLR2558 PROTEIN"/>
    <property type="match status" value="1"/>
</dbReference>
<gene>
    <name evidence="4" type="ORF">NX801_23755</name>
</gene>
<keyword evidence="1" id="KW-0472">Membrane</keyword>
<accession>A0ABT2CMZ1</accession>
<feature type="transmembrane region" description="Helical" evidence="1">
    <location>
        <begin position="200"/>
        <end position="222"/>
    </location>
</feature>
<dbReference type="EMBL" id="JANUGQ010000024">
    <property type="protein sequence ID" value="MCS0638616.1"/>
    <property type="molecule type" value="Genomic_DNA"/>
</dbReference>
<dbReference type="RefSeq" id="WP_258789914.1">
    <property type="nucleotide sequence ID" value="NZ_JANUGQ010000024.1"/>
</dbReference>
<evidence type="ECO:0000256" key="1">
    <source>
        <dbReference type="SAM" id="Phobius"/>
    </source>
</evidence>
<dbReference type="InterPro" id="IPR025419">
    <property type="entry name" value="DUF4142"/>
</dbReference>
<dbReference type="Proteomes" id="UP001431313">
    <property type="component" value="Unassembled WGS sequence"/>
</dbReference>
<name>A0ABT2CMZ1_9ACTN</name>
<proteinExistence type="predicted"/>
<feature type="domain" description="DUF4142" evidence="3">
    <location>
        <begin position="38"/>
        <end position="171"/>
    </location>
</feature>
<evidence type="ECO:0000259" key="3">
    <source>
        <dbReference type="Pfam" id="PF13628"/>
    </source>
</evidence>
<protein>
    <submittedName>
        <fullName evidence="4">DUF4142 domain-containing protein</fullName>
    </submittedName>
</protein>
<reference evidence="4" key="1">
    <citation type="submission" date="2022-08" db="EMBL/GenBank/DDBJ databases">
        <authorList>
            <person name="Somphong A."/>
            <person name="Phongsopitanun W."/>
        </authorList>
    </citation>
    <scope>NUCLEOTIDE SEQUENCE</scope>
    <source>
        <strain evidence="4">LP05-1</strain>
    </source>
</reference>
<feature type="signal peptide" evidence="2">
    <location>
        <begin position="1"/>
        <end position="27"/>
    </location>
</feature>
<evidence type="ECO:0000313" key="5">
    <source>
        <dbReference type="Proteomes" id="UP001431313"/>
    </source>
</evidence>
<evidence type="ECO:0000256" key="2">
    <source>
        <dbReference type="SAM" id="SignalP"/>
    </source>
</evidence>
<evidence type="ECO:0000313" key="4">
    <source>
        <dbReference type="EMBL" id="MCS0638616.1"/>
    </source>
</evidence>
<feature type="chain" id="PRO_5045446490" evidence="2">
    <location>
        <begin position="28"/>
        <end position="234"/>
    </location>
</feature>
<keyword evidence="1" id="KW-0812">Transmembrane</keyword>
<organism evidence="4 5">
    <name type="scientific">Streptomyces pyxinae</name>
    <dbReference type="NCBI Taxonomy" id="2970734"/>
    <lineage>
        <taxon>Bacteria</taxon>
        <taxon>Bacillati</taxon>
        <taxon>Actinomycetota</taxon>
        <taxon>Actinomycetes</taxon>
        <taxon>Kitasatosporales</taxon>
        <taxon>Streptomycetaceae</taxon>
        <taxon>Streptomyces</taxon>
    </lineage>
</organism>